<feature type="non-terminal residue" evidence="1">
    <location>
        <position position="1"/>
    </location>
</feature>
<dbReference type="EMBL" id="JASPKZ010009805">
    <property type="protein sequence ID" value="KAJ9576216.1"/>
    <property type="molecule type" value="Genomic_DNA"/>
</dbReference>
<evidence type="ECO:0000313" key="2">
    <source>
        <dbReference type="Proteomes" id="UP001233999"/>
    </source>
</evidence>
<keyword evidence="2" id="KW-1185">Reference proteome</keyword>
<sequence>CCLFVAVFGGVHFPLNPGPLKFVCANHHLRLRKDVCTSCSLMAHPHQLPLQTATFAVHYQSLEIQIPSTVRYICLLIGQRTVNLLIDEFCKKKIENNL</sequence>
<gene>
    <name evidence="1" type="ORF">L9F63_006949</name>
</gene>
<dbReference type="Proteomes" id="UP001233999">
    <property type="component" value="Unassembled WGS sequence"/>
</dbReference>
<dbReference type="AlphaFoldDB" id="A0AAD7Z960"/>
<name>A0AAD7Z960_DIPPU</name>
<reference evidence="1" key="2">
    <citation type="submission" date="2023-05" db="EMBL/GenBank/DDBJ databases">
        <authorList>
            <person name="Fouks B."/>
        </authorList>
    </citation>
    <scope>NUCLEOTIDE SEQUENCE</scope>
    <source>
        <strain evidence="1">Stay&amp;Tobe</strain>
        <tissue evidence="1">Testes</tissue>
    </source>
</reference>
<evidence type="ECO:0000313" key="1">
    <source>
        <dbReference type="EMBL" id="KAJ9576216.1"/>
    </source>
</evidence>
<protein>
    <submittedName>
        <fullName evidence="1">Uncharacterized protein</fullName>
    </submittedName>
</protein>
<organism evidence="1 2">
    <name type="scientific">Diploptera punctata</name>
    <name type="common">Pacific beetle cockroach</name>
    <dbReference type="NCBI Taxonomy" id="6984"/>
    <lineage>
        <taxon>Eukaryota</taxon>
        <taxon>Metazoa</taxon>
        <taxon>Ecdysozoa</taxon>
        <taxon>Arthropoda</taxon>
        <taxon>Hexapoda</taxon>
        <taxon>Insecta</taxon>
        <taxon>Pterygota</taxon>
        <taxon>Neoptera</taxon>
        <taxon>Polyneoptera</taxon>
        <taxon>Dictyoptera</taxon>
        <taxon>Blattodea</taxon>
        <taxon>Blaberoidea</taxon>
        <taxon>Blaberidae</taxon>
        <taxon>Diplopterinae</taxon>
        <taxon>Diploptera</taxon>
    </lineage>
</organism>
<proteinExistence type="predicted"/>
<accession>A0AAD7Z960</accession>
<feature type="non-terminal residue" evidence="1">
    <location>
        <position position="98"/>
    </location>
</feature>
<comment type="caution">
    <text evidence="1">The sequence shown here is derived from an EMBL/GenBank/DDBJ whole genome shotgun (WGS) entry which is preliminary data.</text>
</comment>
<reference evidence="1" key="1">
    <citation type="journal article" date="2023" name="IScience">
        <title>Live-bearing cockroach genome reveals convergent evolutionary mechanisms linked to viviparity in insects and beyond.</title>
        <authorList>
            <person name="Fouks B."/>
            <person name="Harrison M.C."/>
            <person name="Mikhailova A.A."/>
            <person name="Marchal E."/>
            <person name="English S."/>
            <person name="Carruthers M."/>
            <person name="Jennings E.C."/>
            <person name="Chiamaka E.L."/>
            <person name="Frigard R.A."/>
            <person name="Pippel M."/>
            <person name="Attardo G.M."/>
            <person name="Benoit J.B."/>
            <person name="Bornberg-Bauer E."/>
            <person name="Tobe S.S."/>
        </authorList>
    </citation>
    <scope>NUCLEOTIDE SEQUENCE</scope>
    <source>
        <strain evidence="1">Stay&amp;Tobe</strain>
    </source>
</reference>